<comment type="catalytic activity">
    <reaction evidence="1">
        <text>ATP + protein L-histidine = ADP + protein N-phospho-L-histidine.</text>
        <dbReference type="EC" id="2.7.13.3"/>
    </reaction>
</comment>
<evidence type="ECO:0000256" key="8">
    <source>
        <dbReference type="ARBA" id="ARBA00023012"/>
    </source>
</evidence>
<evidence type="ECO:0000256" key="7">
    <source>
        <dbReference type="ARBA" id="ARBA00022840"/>
    </source>
</evidence>
<keyword evidence="6 10" id="KW-0418">Kinase</keyword>
<evidence type="ECO:0000256" key="4">
    <source>
        <dbReference type="ARBA" id="ARBA00022679"/>
    </source>
</evidence>
<dbReference type="PANTHER" id="PTHR41523:SF8">
    <property type="entry name" value="ETHYLENE RESPONSE SENSOR PROTEIN"/>
    <property type="match status" value="1"/>
</dbReference>
<feature type="domain" description="Histidine kinase" evidence="9">
    <location>
        <begin position="289"/>
        <end position="484"/>
    </location>
</feature>
<evidence type="ECO:0000313" key="10">
    <source>
        <dbReference type="EMBL" id="SDZ85023.1"/>
    </source>
</evidence>
<dbReference type="PANTHER" id="PTHR41523">
    <property type="entry name" value="TWO-COMPONENT SYSTEM SENSOR PROTEIN"/>
    <property type="match status" value="1"/>
</dbReference>
<reference evidence="10 11" key="1">
    <citation type="submission" date="2016-10" db="EMBL/GenBank/DDBJ databases">
        <authorList>
            <person name="de Groot N.N."/>
        </authorList>
    </citation>
    <scope>NUCLEOTIDE SEQUENCE [LARGE SCALE GENOMIC DNA]</scope>
    <source>
        <strain evidence="10 11">DSM 2872</strain>
    </source>
</reference>
<accession>A0A1H3WD29</accession>
<dbReference type="GO" id="GO:0005524">
    <property type="term" value="F:ATP binding"/>
    <property type="evidence" value="ECO:0007669"/>
    <property type="project" value="UniProtKB-KW"/>
</dbReference>
<name>A0A1H3WD29_SELRU</name>
<dbReference type="Gene3D" id="3.30.565.10">
    <property type="entry name" value="Histidine kinase-like ATPase, C-terminal domain"/>
    <property type="match status" value="1"/>
</dbReference>
<dbReference type="EC" id="2.7.13.3" evidence="2"/>
<dbReference type="SMART" id="SM00911">
    <property type="entry name" value="HWE_HK"/>
    <property type="match status" value="1"/>
</dbReference>
<keyword evidence="7" id="KW-0067">ATP-binding</keyword>
<dbReference type="Gene3D" id="3.30.450.20">
    <property type="entry name" value="PAS domain"/>
    <property type="match status" value="1"/>
</dbReference>
<evidence type="ECO:0000256" key="2">
    <source>
        <dbReference type="ARBA" id="ARBA00012438"/>
    </source>
</evidence>
<dbReference type="PROSITE" id="PS50109">
    <property type="entry name" value="HIS_KIN"/>
    <property type="match status" value="1"/>
</dbReference>
<dbReference type="InterPro" id="IPR011495">
    <property type="entry name" value="Sig_transdc_His_kin_sub2_dim/P"/>
</dbReference>
<evidence type="ECO:0000259" key="9">
    <source>
        <dbReference type="PROSITE" id="PS50109"/>
    </source>
</evidence>
<dbReference type="InterPro" id="IPR035965">
    <property type="entry name" value="PAS-like_dom_sf"/>
</dbReference>
<dbReference type="Pfam" id="PF07568">
    <property type="entry name" value="HisKA_2"/>
    <property type="match status" value="1"/>
</dbReference>
<dbReference type="Gene3D" id="3.30.450.280">
    <property type="entry name" value="GAF domain"/>
    <property type="match status" value="1"/>
</dbReference>
<dbReference type="InterPro" id="IPR038424">
    <property type="entry name" value="H_kinase_PdtaS_GAF_sf"/>
</dbReference>
<protein>
    <recommendedName>
        <fullName evidence="2">histidine kinase</fullName>
        <ecNumber evidence="2">2.7.13.3</ecNumber>
    </recommendedName>
</protein>
<dbReference type="GO" id="GO:0000160">
    <property type="term" value="P:phosphorelay signal transduction system"/>
    <property type="evidence" value="ECO:0007669"/>
    <property type="project" value="UniProtKB-KW"/>
</dbReference>
<dbReference type="InterPro" id="IPR005467">
    <property type="entry name" value="His_kinase_dom"/>
</dbReference>
<dbReference type="EMBL" id="FNQG01000003">
    <property type="protein sequence ID" value="SDZ85023.1"/>
    <property type="molecule type" value="Genomic_DNA"/>
</dbReference>
<evidence type="ECO:0000256" key="3">
    <source>
        <dbReference type="ARBA" id="ARBA00022553"/>
    </source>
</evidence>
<dbReference type="Proteomes" id="UP000183469">
    <property type="component" value="Unassembled WGS sequence"/>
</dbReference>
<organism evidence="10 11">
    <name type="scientific">Selenomonas ruminantium</name>
    <dbReference type="NCBI Taxonomy" id="971"/>
    <lineage>
        <taxon>Bacteria</taxon>
        <taxon>Bacillati</taxon>
        <taxon>Bacillota</taxon>
        <taxon>Negativicutes</taxon>
        <taxon>Selenomonadales</taxon>
        <taxon>Selenomonadaceae</taxon>
        <taxon>Selenomonas</taxon>
    </lineage>
</organism>
<dbReference type="InterPro" id="IPR022066">
    <property type="entry name" value="PdtaS_GAF"/>
</dbReference>
<evidence type="ECO:0000313" key="11">
    <source>
        <dbReference type="Proteomes" id="UP000183469"/>
    </source>
</evidence>
<dbReference type="GO" id="GO:0004673">
    <property type="term" value="F:protein histidine kinase activity"/>
    <property type="evidence" value="ECO:0007669"/>
    <property type="project" value="UniProtKB-EC"/>
</dbReference>
<keyword evidence="4" id="KW-0808">Transferase</keyword>
<gene>
    <name evidence="10" type="ORF">SAMN05660648_00905</name>
</gene>
<evidence type="ECO:0000256" key="6">
    <source>
        <dbReference type="ARBA" id="ARBA00022777"/>
    </source>
</evidence>
<dbReference type="InterPro" id="IPR003594">
    <property type="entry name" value="HATPase_dom"/>
</dbReference>
<dbReference type="Pfam" id="PF12282">
    <property type="entry name" value="GAF_PdtaS"/>
    <property type="match status" value="1"/>
</dbReference>
<dbReference type="AlphaFoldDB" id="A0A1H3WD29"/>
<dbReference type="SUPFAM" id="SSF55874">
    <property type="entry name" value="ATPase domain of HSP90 chaperone/DNA topoisomerase II/histidine kinase"/>
    <property type="match status" value="1"/>
</dbReference>
<keyword evidence="8" id="KW-0902">Two-component regulatory system</keyword>
<dbReference type="InterPro" id="IPR036890">
    <property type="entry name" value="HATPase_C_sf"/>
</dbReference>
<proteinExistence type="predicted"/>
<evidence type="ECO:0000256" key="5">
    <source>
        <dbReference type="ARBA" id="ARBA00022741"/>
    </source>
</evidence>
<keyword evidence="3" id="KW-0597">Phosphoprotein</keyword>
<dbReference type="SMART" id="SM00387">
    <property type="entry name" value="HATPase_c"/>
    <property type="match status" value="1"/>
</dbReference>
<dbReference type="InterPro" id="IPR011102">
    <property type="entry name" value="Sig_transdc_His_kinase_HWE"/>
</dbReference>
<dbReference type="SUPFAM" id="SSF55785">
    <property type="entry name" value="PYP-like sensor domain (PAS domain)"/>
    <property type="match status" value="1"/>
</dbReference>
<keyword evidence="5" id="KW-0547">Nucleotide-binding</keyword>
<sequence>MKSLPLWGRCPRRGRMRYGKMRNNNNNLTTKQLNILDRLKQILPFVADLAHGHAAIYIQAETPGKLRITATAMPHTVYMQDAAEAAAGLVDTLSEPLVTEVFQSAQFVHGKREQDYGHFVDMYVFPIVDNAHVIAVISIEVDKEHLNIDDFSYLIKTTQDVLNFAARDVDLAPFTPLSASDGLLITDQFSRIVFANAAAQRIYRVLGVGSLKGCHLFDRQLTRHVTRESFERERPWQKELLAGGLQLIRRQIDLQAGGTLLRRIVVLSDVTEIRAKEQEIRIKSAVIQEIHHRVKNNLQTVASLLRLQARRSGSDEVKSALSESVNRVLSIAAVHDFLSRQGRESMELGQIMAEIFAQVKASMVAADFDLRQEYMGETVSLPPKYASSLALVLNELIINAVEHAFGERQAGLVGLKVELDDELKLDFYDDGCGLPADFQPHKSRSLGLSIIRTLIEGDLEGSFRLENDSSGRGTHAYIVLPKPQAQGQVVASLEE</sequence>
<evidence type="ECO:0000256" key="1">
    <source>
        <dbReference type="ARBA" id="ARBA00000085"/>
    </source>
</evidence>
<dbReference type="Pfam" id="PF02518">
    <property type="entry name" value="HATPase_c"/>
    <property type="match status" value="1"/>
</dbReference>